<dbReference type="OrthoDB" id="5241360at2"/>
<keyword evidence="2" id="KW-1185">Reference proteome</keyword>
<evidence type="ECO:0000313" key="2">
    <source>
        <dbReference type="Proteomes" id="UP000245624"/>
    </source>
</evidence>
<dbReference type="EMBL" id="QGTD01000021">
    <property type="protein sequence ID" value="PWU66637.1"/>
    <property type="molecule type" value="Genomic_DNA"/>
</dbReference>
<proteinExistence type="predicted"/>
<reference evidence="1 2" key="1">
    <citation type="submission" date="2018-05" db="EMBL/GenBank/DDBJ databases">
        <title>Genomic analysis of Gracilibacillus dipsosauri DD1 reveals novel features of a salt-tolerant amylase.</title>
        <authorList>
            <person name="Deutch C.E."/>
            <person name="Yang S."/>
        </authorList>
    </citation>
    <scope>NUCLEOTIDE SEQUENCE [LARGE SCALE GENOMIC DNA]</scope>
    <source>
        <strain evidence="1 2">DD1</strain>
    </source>
</reference>
<organism evidence="1 2">
    <name type="scientific">Gracilibacillus dipsosauri</name>
    <dbReference type="NCBI Taxonomy" id="178340"/>
    <lineage>
        <taxon>Bacteria</taxon>
        <taxon>Bacillati</taxon>
        <taxon>Bacillota</taxon>
        <taxon>Bacilli</taxon>
        <taxon>Bacillales</taxon>
        <taxon>Bacillaceae</taxon>
        <taxon>Gracilibacillus</taxon>
    </lineage>
</organism>
<dbReference type="AlphaFoldDB" id="A0A317KT47"/>
<comment type="caution">
    <text evidence="1">The sequence shown here is derived from an EMBL/GenBank/DDBJ whole genome shotgun (WGS) entry which is preliminary data.</text>
</comment>
<accession>A0A317KT47</accession>
<evidence type="ECO:0000313" key="1">
    <source>
        <dbReference type="EMBL" id="PWU66637.1"/>
    </source>
</evidence>
<dbReference type="Proteomes" id="UP000245624">
    <property type="component" value="Unassembled WGS sequence"/>
</dbReference>
<dbReference type="InterPro" id="IPR040983">
    <property type="entry name" value="Bact_RF_family5"/>
</dbReference>
<gene>
    <name evidence="1" type="ORF">DLJ74_19665</name>
</gene>
<protein>
    <recommendedName>
        <fullName evidence="3">Protein required for attachment to host cells</fullName>
    </recommendedName>
</protein>
<evidence type="ECO:0008006" key="3">
    <source>
        <dbReference type="Google" id="ProtNLM"/>
    </source>
</evidence>
<dbReference type="Pfam" id="PF18846">
    <property type="entry name" value="baeRF_family5"/>
    <property type="match status" value="1"/>
</dbReference>
<dbReference type="RefSeq" id="WP_109985764.1">
    <property type="nucleotide sequence ID" value="NZ_QGTD01000021.1"/>
</dbReference>
<name>A0A317KT47_9BACI</name>
<sequence>MNIAKEMKKLESIYLEKPNRVFTMYLNTDPADPEQQGGEWKIHLKNGLKNFDNYLQEDGNSEEKRNYWTVKEKVEKYMKENELELAKSVVIFATADDSIWFAEKFQMPVQSEFEWSDSAKLDQLKQMYNEFPKTGIILTQKEAVKVLDTELGTVKDSHIFELDIETENWKKHSGPHRARVSMGSGGKSTKQEQFKERFNANRYRWYKSLASTLDRFAKGLNWEQIYIVGDKDEVNDLRENMNKPIKKVVNKNMLDHEEMKIIHEVVLH</sequence>